<dbReference type="Proteomes" id="UP000609651">
    <property type="component" value="Unassembled WGS sequence"/>
</dbReference>
<keyword evidence="2" id="KW-1185">Reference proteome</keyword>
<proteinExistence type="predicted"/>
<dbReference type="RefSeq" id="WP_171184157.1">
    <property type="nucleotide sequence ID" value="NZ_WTPX01000017.1"/>
</dbReference>
<accession>A0ABX1V9T4</accession>
<dbReference type="InterPro" id="IPR036514">
    <property type="entry name" value="SGNH_hydro_sf"/>
</dbReference>
<comment type="caution">
    <text evidence="1">The sequence shown here is derived from an EMBL/GenBank/DDBJ whole genome shotgun (WGS) entry which is preliminary data.</text>
</comment>
<name>A0ABX1V9T4_9PLAN</name>
<protein>
    <recommendedName>
        <fullName evidence="3">SGNH hydrolase-type esterase domain-containing protein</fullName>
    </recommendedName>
</protein>
<evidence type="ECO:0000313" key="1">
    <source>
        <dbReference type="EMBL" id="NNJ24809.1"/>
    </source>
</evidence>
<sequence length="251" mass="27748">MSTTLALACTAIACGFAGDEPTPDPLLRPSDRVALVGGSFWEEERRVGELETVLTLAVPDVTFRHLGWAGDMADQSARRFFKSAKEGREHLLEHVDLVDPTVIFVAYGQAESLPGGMSVEDFETNLNSLLDELEKRTKRITLVAPTSDGTEDYASRVNAVAEARGLVAIPSEKIAPVTPRPRGASALRDLIREKNDLFLQRHRPQNETYLRGFRAHEQGNNAVEIQKFEPLVAAKDEQIQALRSKIVKDTE</sequence>
<gene>
    <name evidence="1" type="ORF">LzC2_08690</name>
</gene>
<reference evidence="1 2" key="1">
    <citation type="journal article" date="2020" name="Syst. Appl. Microbiol.">
        <title>Alienimonas chondri sp. nov., a novel planctomycete isolated from the biofilm of the red alga Chondrus crispus.</title>
        <authorList>
            <person name="Vitorino I."/>
            <person name="Albuquerque L."/>
            <person name="Wiegand S."/>
            <person name="Kallscheuer N."/>
            <person name="da Costa M.S."/>
            <person name="Lobo-da-Cunha A."/>
            <person name="Jogler C."/>
            <person name="Lage O.M."/>
        </authorList>
    </citation>
    <scope>NUCLEOTIDE SEQUENCE [LARGE SCALE GENOMIC DNA]</scope>
    <source>
        <strain evidence="1 2">LzC2</strain>
    </source>
</reference>
<dbReference type="Gene3D" id="3.40.50.1110">
    <property type="entry name" value="SGNH hydrolase"/>
    <property type="match status" value="1"/>
</dbReference>
<dbReference type="SUPFAM" id="SSF52266">
    <property type="entry name" value="SGNH hydrolase"/>
    <property type="match status" value="1"/>
</dbReference>
<organism evidence="1 2">
    <name type="scientific">Alienimonas chondri</name>
    <dbReference type="NCBI Taxonomy" id="2681879"/>
    <lineage>
        <taxon>Bacteria</taxon>
        <taxon>Pseudomonadati</taxon>
        <taxon>Planctomycetota</taxon>
        <taxon>Planctomycetia</taxon>
        <taxon>Planctomycetales</taxon>
        <taxon>Planctomycetaceae</taxon>
        <taxon>Alienimonas</taxon>
    </lineage>
</organism>
<dbReference type="EMBL" id="WTPX01000017">
    <property type="protein sequence ID" value="NNJ24809.1"/>
    <property type="molecule type" value="Genomic_DNA"/>
</dbReference>
<evidence type="ECO:0008006" key="3">
    <source>
        <dbReference type="Google" id="ProtNLM"/>
    </source>
</evidence>
<evidence type="ECO:0000313" key="2">
    <source>
        <dbReference type="Proteomes" id="UP000609651"/>
    </source>
</evidence>